<evidence type="ECO:0000313" key="4">
    <source>
        <dbReference type="EMBL" id="CAL4768078.1"/>
    </source>
</evidence>
<dbReference type="Pfam" id="PF03184">
    <property type="entry name" value="DDE_1"/>
    <property type="match status" value="1"/>
</dbReference>
<evidence type="ECO:0000313" key="5">
    <source>
        <dbReference type="Proteomes" id="UP001152797"/>
    </source>
</evidence>
<comment type="caution">
    <text evidence="2">The sequence shown here is derived from an EMBL/GenBank/DDBJ whole genome shotgun (WGS) entry which is preliminary data.</text>
</comment>
<name>A0A9P1FLY8_9DINO</name>
<dbReference type="GO" id="GO:0003676">
    <property type="term" value="F:nucleic acid binding"/>
    <property type="evidence" value="ECO:0007669"/>
    <property type="project" value="InterPro"/>
</dbReference>
<evidence type="ECO:0000313" key="2">
    <source>
        <dbReference type="EMBL" id="CAI3980766.1"/>
    </source>
</evidence>
<keyword evidence="5" id="KW-1185">Reference proteome</keyword>
<reference evidence="3" key="2">
    <citation type="submission" date="2024-04" db="EMBL/GenBank/DDBJ databases">
        <authorList>
            <person name="Chen Y."/>
            <person name="Shah S."/>
            <person name="Dougan E. K."/>
            <person name="Thang M."/>
            <person name="Chan C."/>
        </authorList>
    </citation>
    <scope>NUCLEOTIDE SEQUENCE [LARGE SCALE GENOMIC DNA]</scope>
</reference>
<dbReference type="Proteomes" id="UP001152797">
    <property type="component" value="Unassembled WGS sequence"/>
</dbReference>
<proteinExistence type="predicted"/>
<dbReference type="EMBL" id="CAMXCT010000584">
    <property type="protein sequence ID" value="CAI3980766.1"/>
    <property type="molecule type" value="Genomic_DNA"/>
</dbReference>
<organism evidence="2">
    <name type="scientific">Cladocopium goreaui</name>
    <dbReference type="NCBI Taxonomy" id="2562237"/>
    <lineage>
        <taxon>Eukaryota</taxon>
        <taxon>Sar</taxon>
        <taxon>Alveolata</taxon>
        <taxon>Dinophyceae</taxon>
        <taxon>Suessiales</taxon>
        <taxon>Symbiodiniaceae</taxon>
        <taxon>Cladocopium</taxon>
    </lineage>
</organism>
<reference evidence="2" key="1">
    <citation type="submission" date="2022-10" db="EMBL/GenBank/DDBJ databases">
        <authorList>
            <person name="Chen Y."/>
            <person name="Dougan E. K."/>
            <person name="Chan C."/>
            <person name="Rhodes N."/>
            <person name="Thang M."/>
        </authorList>
    </citation>
    <scope>NUCLEOTIDE SEQUENCE</scope>
</reference>
<protein>
    <submittedName>
        <fullName evidence="4">DDE-1 domain-containing protein</fullName>
    </submittedName>
</protein>
<gene>
    <name evidence="2" type="ORF">C1SCF055_LOCUS8624</name>
</gene>
<sequence>MSSIELAGLSRRIRSVRRSLRRQLDESQGSWSGLSASCVRQALLVYLWSQAKTSHHALDAAATYLARAAPLVIVQVAVSAKDAFDALFAATSAALMARLSTDPPASELYRACDFIIQYLLHDWVRSQNVEYGVAPTRQQLVRQALLFVPDGLPEAVENRLCLPFYGGPPSQRTYLRRFRKAWNGRIGTLPVTASLPIHVLQEKVIIANKTQFPIKFMKSLDPAITDRLKIWRGATAWNTAAFMCSYLRLLHENWQSYCPEKPLPLLFDCAACHLHSTVRSLAKTLGLQVLVVPAGATGTLQPLDAYIFRTLRCEIRRQWTQTKSEAAEGVVSREAWLRVMATAVETVLSHRDWQRAFEGTGVTKQQNCISSHTLKALQWDECPKIPAGRPSVGQASCIFPSRGAGSGNIEAWVKECAGDDSLIPYIRTLN</sequence>
<dbReference type="EMBL" id="CAMXCT020000584">
    <property type="protein sequence ID" value="CAL1134141.1"/>
    <property type="molecule type" value="Genomic_DNA"/>
</dbReference>
<evidence type="ECO:0000259" key="1">
    <source>
        <dbReference type="Pfam" id="PF03184"/>
    </source>
</evidence>
<dbReference type="EMBL" id="CAMXCT030000584">
    <property type="protein sequence ID" value="CAL4768078.1"/>
    <property type="molecule type" value="Genomic_DNA"/>
</dbReference>
<accession>A0A9P1FLY8</accession>
<dbReference type="InterPro" id="IPR004875">
    <property type="entry name" value="DDE_SF_endonuclease_dom"/>
</dbReference>
<evidence type="ECO:0000313" key="3">
    <source>
        <dbReference type="EMBL" id="CAL1134141.1"/>
    </source>
</evidence>
<dbReference type="AlphaFoldDB" id="A0A9P1FLY8"/>
<feature type="domain" description="DDE-1" evidence="1">
    <location>
        <begin position="234"/>
        <end position="332"/>
    </location>
</feature>